<evidence type="ECO:0000313" key="9">
    <source>
        <dbReference type="EMBL" id="TSJ43532.1"/>
    </source>
</evidence>
<evidence type="ECO:0000256" key="4">
    <source>
        <dbReference type="ARBA" id="ARBA00022825"/>
    </source>
</evidence>
<proteinExistence type="inferred from homology"/>
<dbReference type="CDD" id="cd06782">
    <property type="entry name" value="cpPDZ_CPP-like"/>
    <property type="match status" value="1"/>
</dbReference>
<feature type="coiled-coil region" evidence="6">
    <location>
        <begin position="179"/>
        <end position="206"/>
    </location>
</feature>
<dbReference type="Pfam" id="PF00595">
    <property type="entry name" value="PDZ"/>
    <property type="match status" value="1"/>
</dbReference>
<dbReference type="Pfam" id="PF03572">
    <property type="entry name" value="Peptidase_S41"/>
    <property type="match status" value="1"/>
</dbReference>
<evidence type="ECO:0000256" key="5">
    <source>
        <dbReference type="RuleBase" id="RU004404"/>
    </source>
</evidence>
<dbReference type="GO" id="GO:0008236">
    <property type="term" value="F:serine-type peptidase activity"/>
    <property type="evidence" value="ECO:0007669"/>
    <property type="project" value="UniProtKB-KW"/>
</dbReference>
<comment type="caution">
    <text evidence="9">The sequence shown here is derived from an EMBL/GenBank/DDBJ whole genome shotgun (WGS) entry which is preliminary data.</text>
</comment>
<dbReference type="OrthoDB" id="9812068at2"/>
<comment type="similarity">
    <text evidence="1 5">Belongs to the peptidase S41A family.</text>
</comment>
<protein>
    <submittedName>
        <fullName evidence="9">Tail-specific protease</fullName>
    </submittedName>
</protein>
<dbReference type="Pfam" id="PF11818">
    <property type="entry name" value="DUF3340"/>
    <property type="match status" value="1"/>
</dbReference>
<dbReference type="PROSITE" id="PS50106">
    <property type="entry name" value="PDZ"/>
    <property type="match status" value="1"/>
</dbReference>
<keyword evidence="2 5" id="KW-0645">Protease</keyword>
<dbReference type="GO" id="GO:0007165">
    <property type="term" value="P:signal transduction"/>
    <property type="evidence" value="ECO:0007669"/>
    <property type="project" value="TreeGrafter"/>
</dbReference>
<evidence type="ECO:0000256" key="3">
    <source>
        <dbReference type="ARBA" id="ARBA00022801"/>
    </source>
</evidence>
<organism evidence="9 10">
    <name type="scientific">Mucilaginibacter corticis</name>
    <dbReference type="NCBI Taxonomy" id="2597670"/>
    <lineage>
        <taxon>Bacteria</taxon>
        <taxon>Pseudomonadati</taxon>
        <taxon>Bacteroidota</taxon>
        <taxon>Sphingobacteriia</taxon>
        <taxon>Sphingobacteriales</taxon>
        <taxon>Sphingobacteriaceae</taxon>
        <taxon>Mucilaginibacter</taxon>
    </lineage>
</organism>
<dbReference type="PANTHER" id="PTHR32060">
    <property type="entry name" value="TAIL-SPECIFIC PROTEASE"/>
    <property type="match status" value="1"/>
</dbReference>
<dbReference type="SMART" id="SM00228">
    <property type="entry name" value="PDZ"/>
    <property type="match status" value="1"/>
</dbReference>
<dbReference type="FunFam" id="3.90.226.10:FF:000090">
    <property type="entry name" value="Tail-specific protease"/>
    <property type="match status" value="1"/>
</dbReference>
<dbReference type="Gene3D" id="3.90.226.10">
    <property type="entry name" value="2-enoyl-CoA Hydratase, Chain A, domain 1"/>
    <property type="match status" value="1"/>
</dbReference>
<dbReference type="InterPro" id="IPR004447">
    <property type="entry name" value="Peptidase_S41A"/>
</dbReference>
<dbReference type="Gene3D" id="2.30.42.10">
    <property type="match status" value="1"/>
</dbReference>
<dbReference type="SUPFAM" id="SSF50156">
    <property type="entry name" value="PDZ domain-like"/>
    <property type="match status" value="1"/>
</dbReference>
<evidence type="ECO:0000259" key="8">
    <source>
        <dbReference type="PROSITE" id="PS50106"/>
    </source>
</evidence>
<dbReference type="NCBIfam" id="TIGR00225">
    <property type="entry name" value="prc"/>
    <property type="match status" value="1"/>
</dbReference>
<dbReference type="PROSITE" id="PS51257">
    <property type="entry name" value="PROKAR_LIPOPROTEIN"/>
    <property type="match status" value="1"/>
</dbReference>
<evidence type="ECO:0000313" key="10">
    <source>
        <dbReference type="Proteomes" id="UP000318733"/>
    </source>
</evidence>
<feature type="signal peptide" evidence="7">
    <location>
        <begin position="1"/>
        <end position="19"/>
    </location>
</feature>
<keyword evidence="6" id="KW-0175">Coiled coil</keyword>
<dbReference type="InterPro" id="IPR036034">
    <property type="entry name" value="PDZ_sf"/>
</dbReference>
<evidence type="ECO:0000256" key="1">
    <source>
        <dbReference type="ARBA" id="ARBA00009179"/>
    </source>
</evidence>
<dbReference type="RefSeq" id="WP_144247098.1">
    <property type="nucleotide sequence ID" value="NZ_VLPK01000001.1"/>
</dbReference>
<evidence type="ECO:0000256" key="7">
    <source>
        <dbReference type="SAM" id="SignalP"/>
    </source>
</evidence>
<sequence length="714" mass="79776">MFKRFYFVLAVGAALACKAAPSKPIKVPGSNDLQPTEQQSTVCKTVAKFISQYNYKKVDLNDSLSAVIFNRYIKSLDEGHNYLLATDIQDFDKYKSALSDDIKNGNLNDVYYMFNVFQKRYEERVKYSIAQLDKTFDFTQKESFTYDRSDLPWVANETAMNNEWTKRVKYDLLNLTLASNDVAKNKEKLKKRYEDLLSQNSKLNTNDVFQIFMDDFTEAIDPHTNYFDPFHAAQFNMEMSRSLQGIGATLESKNEYISISSLVAGGPADKSHQVNNGDRILAVAQGKDGEFQDIIGWRIDNAIKLIRGTKGTVVKLKILPQGKAVSDQPKIVELVREKIVLKDQLVKQEVKTYKNNGKTYKIGVVNVPAFYADFAAYRAGDANYQSTTRDMKLAIDTLKKANVDGIVIDLRENGGGSLNEAISLTGLFIKTGPVVQVRDTQDQIDVNKDEDPSVAYAGPLAVLVDRFSASASEIFAGAIQDYGRGLIIGTQTYGKGTVQSEIDLDKVITPSIAEKLGITSSGDKTKQVSTGSENQFGQLNLTIAKFYRISGNSTQHKGVIPDIQFPSLIPLDKYGEDTDPSALPFDIIPKSDYVKAGDFAAVIPQLTKLHEQRMATSPSNKAFMETIADYKKSEKEKSVTLNEQQLKKQRDEDELKTLNRDNELRVAMGYKPLKKGETKPKKEDLDPLKLEAGQILIDYINLDSKVSRVGTTIK</sequence>
<gene>
    <name evidence="9" type="ORF">FO440_04915</name>
</gene>
<dbReference type="AlphaFoldDB" id="A0A556MUK6"/>
<feature type="domain" description="PDZ" evidence="8">
    <location>
        <begin position="236"/>
        <end position="313"/>
    </location>
</feature>
<evidence type="ECO:0000256" key="6">
    <source>
        <dbReference type="SAM" id="Coils"/>
    </source>
</evidence>
<dbReference type="InterPro" id="IPR001478">
    <property type="entry name" value="PDZ"/>
</dbReference>
<dbReference type="CDD" id="cd07560">
    <property type="entry name" value="Peptidase_S41_CPP"/>
    <property type="match status" value="1"/>
</dbReference>
<dbReference type="PANTHER" id="PTHR32060:SF22">
    <property type="entry name" value="CARBOXYL-TERMINAL-PROCESSING PEPTIDASE 3, CHLOROPLASTIC"/>
    <property type="match status" value="1"/>
</dbReference>
<dbReference type="GO" id="GO:0030288">
    <property type="term" value="C:outer membrane-bounded periplasmic space"/>
    <property type="evidence" value="ECO:0007669"/>
    <property type="project" value="TreeGrafter"/>
</dbReference>
<keyword evidence="4 5" id="KW-0720">Serine protease</keyword>
<keyword evidence="10" id="KW-1185">Reference proteome</keyword>
<accession>A0A556MUK6</accession>
<dbReference type="InterPro" id="IPR020992">
    <property type="entry name" value="Tail_Prtase_C"/>
</dbReference>
<dbReference type="SUPFAM" id="SSF52096">
    <property type="entry name" value="ClpP/crotonase"/>
    <property type="match status" value="1"/>
</dbReference>
<dbReference type="Pfam" id="PF17804">
    <property type="entry name" value="TSP_NTD"/>
    <property type="match status" value="1"/>
</dbReference>
<keyword evidence="7" id="KW-0732">Signal</keyword>
<dbReference type="InterPro" id="IPR029045">
    <property type="entry name" value="ClpP/crotonase-like_dom_sf"/>
</dbReference>
<evidence type="ECO:0000256" key="2">
    <source>
        <dbReference type="ARBA" id="ARBA00022670"/>
    </source>
</evidence>
<dbReference type="InterPro" id="IPR005151">
    <property type="entry name" value="Tail-specific_protease"/>
</dbReference>
<dbReference type="EMBL" id="VLPK01000001">
    <property type="protein sequence ID" value="TSJ43532.1"/>
    <property type="molecule type" value="Genomic_DNA"/>
</dbReference>
<dbReference type="InterPro" id="IPR040573">
    <property type="entry name" value="TSP_N"/>
</dbReference>
<dbReference type="Proteomes" id="UP000318733">
    <property type="component" value="Unassembled WGS sequence"/>
</dbReference>
<keyword evidence="3 5" id="KW-0378">Hydrolase</keyword>
<feature type="chain" id="PRO_5022054547" evidence="7">
    <location>
        <begin position="20"/>
        <end position="714"/>
    </location>
</feature>
<dbReference type="SMART" id="SM00245">
    <property type="entry name" value="TSPc"/>
    <property type="match status" value="1"/>
</dbReference>
<dbReference type="GO" id="GO:0006508">
    <property type="term" value="P:proteolysis"/>
    <property type="evidence" value="ECO:0007669"/>
    <property type="project" value="UniProtKB-KW"/>
</dbReference>
<reference evidence="9 10" key="1">
    <citation type="submission" date="2019-07" db="EMBL/GenBank/DDBJ databases">
        <authorList>
            <person name="Huq M.A."/>
        </authorList>
    </citation>
    <scope>NUCLEOTIDE SEQUENCE [LARGE SCALE GENOMIC DNA]</scope>
    <source>
        <strain evidence="9 10">MAH-19</strain>
    </source>
</reference>
<dbReference type="GO" id="GO:0004175">
    <property type="term" value="F:endopeptidase activity"/>
    <property type="evidence" value="ECO:0007669"/>
    <property type="project" value="TreeGrafter"/>
</dbReference>
<name>A0A556MUK6_9SPHI</name>